<gene>
    <name evidence="3" type="ORF">WJX64_12575</name>
</gene>
<dbReference type="Pfam" id="PF03713">
    <property type="entry name" value="DUF305"/>
    <property type="match status" value="1"/>
</dbReference>
<feature type="transmembrane region" description="Helical" evidence="1">
    <location>
        <begin position="48"/>
        <end position="69"/>
    </location>
</feature>
<evidence type="ECO:0000259" key="2">
    <source>
        <dbReference type="Pfam" id="PF03713"/>
    </source>
</evidence>
<proteinExistence type="predicted"/>
<dbReference type="Gene3D" id="1.20.1260.10">
    <property type="match status" value="1"/>
</dbReference>
<evidence type="ECO:0000313" key="3">
    <source>
        <dbReference type="EMBL" id="MEN1947385.1"/>
    </source>
</evidence>
<keyword evidence="1" id="KW-0472">Membrane</keyword>
<feature type="domain" description="DUF305" evidence="2">
    <location>
        <begin position="85"/>
        <end position="257"/>
    </location>
</feature>
<name>A0ABU9W5V8_9MICO</name>
<keyword evidence="4" id="KW-1185">Reference proteome</keyword>
<dbReference type="InterPro" id="IPR005183">
    <property type="entry name" value="DUF305_CopM-like"/>
</dbReference>
<sequence length="261" mass="26837">MPRARSSAIEAGSIGGDSIGGDSIEGLAADADGAEVPDAGRAGRGGRVAVIVVAIVAIVVTALLAYSFGRISTLGDPTPTDTSAEAGFARDMQAHHVQGVEMAMIVRDATDDADVRLLAYDIATTQAQQSGQLYGWLNEWGLSQAGSEPSMMWMTRPGASGADHGHGTGTGTDATAAHTPGGLMPGMATDAQLTELKGLEGVEAERLFLTLMIAHHRGALEMAESLLDRSSNAVVTTFASGVVASQTAEIELMQGMLAERS</sequence>
<evidence type="ECO:0000256" key="1">
    <source>
        <dbReference type="SAM" id="Phobius"/>
    </source>
</evidence>
<dbReference type="InterPro" id="IPR012347">
    <property type="entry name" value="Ferritin-like"/>
</dbReference>
<keyword evidence="1" id="KW-1133">Transmembrane helix</keyword>
<comment type="caution">
    <text evidence="3">The sequence shown here is derived from an EMBL/GenBank/DDBJ whole genome shotgun (WGS) entry which is preliminary data.</text>
</comment>
<dbReference type="EMBL" id="JBCLVG010000002">
    <property type="protein sequence ID" value="MEN1947385.1"/>
    <property type="molecule type" value="Genomic_DNA"/>
</dbReference>
<evidence type="ECO:0000313" key="4">
    <source>
        <dbReference type="Proteomes" id="UP001425155"/>
    </source>
</evidence>
<dbReference type="Proteomes" id="UP001425155">
    <property type="component" value="Unassembled WGS sequence"/>
</dbReference>
<dbReference type="RefSeq" id="WP_342114566.1">
    <property type="nucleotide sequence ID" value="NZ_JBCAUN010000002.1"/>
</dbReference>
<dbReference type="PANTHER" id="PTHR36933:SF1">
    <property type="entry name" value="SLL0788 PROTEIN"/>
    <property type="match status" value="1"/>
</dbReference>
<reference evidence="3 4" key="1">
    <citation type="submission" date="2024-03" db="EMBL/GenBank/DDBJ databases">
        <title>YIM 134122 draft genome.</title>
        <authorList>
            <person name="Zuo S."/>
            <person name="Xiong L."/>
        </authorList>
    </citation>
    <scope>NUCLEOTIDE SEQUENCE [LARGE SCALE GENOMIC DNA]</scope>
    <source>
        <strain evidence="3 4">YIM 134122</strain>
    </source>
</reference>
<organism evidence="3 4">
    <name type="scientific">Leifsonia stereocauli</name>
    <dbReference type="NCBI Taxonomy" id="3134136"/>
    <lineage>
        <taxon>Bacteria</taxon>
        <taxon>Bacillati</taxon>
        <taxon>Actinomycetota</taxon>
        <taxon>Actinomycetes</taxon>
        <taxon>Micrococcales</taxon>
        <taxon>Microbacteriaceae</taxon>
        <taxon>Leifsonia</taxon>
    </lineage>
</organism>
<protein>
    <submittedName>
        <fullName evidence="3">DUF305 domain-containing protein</fullName>
    </submittedName>
</protein>
<dbReference type="PANTHER" id="PTHR36933">
    <property type="entry name" value="SLL0788 PROTEIN"/>
    <property type="match status" value="1"/>
</dbReference>
<keyword evidence="1" id="KW-0812">Transmembrane</keyword>
<accession>A0ABU9W5V8</accession>